<dbReference type="InterPro" id="IPR004147">
    <property type="entry name" value="ABC1_dom"/>
</dbReference>
<gene>
    <name evidence="6" type="ORF">AVDCRST_MAG85-1500</name>
</gene>
<organism evidence="6">
    <name type="scientific">uncultured Solirubrobacteraceae bacterium</name>
    <dbReference type="NCBI Taxonomy" id="1162706"/>
    <lineage>
        <taxon>Bacteria</taxon>
        <taxon>Bacillati</taxon>
        <taxon>Actinomycetota</taxon>
        <taxon>Thermoleophilia</taxon>
        <taxon>Solirubrobacterales</taxon>
        <taxon>Solirubrobacteraceae</taxon>
        <taxon>environmental samples</taxon>
    </lineage>
</organism>
<reference evidence="6" key="1">
    <citation type="submission" date="2020-02" db="EMBL/GenBank/DDBJ databases">
        <authorList>
            <person name="Meier V. D."/>
        </authorList>
    </citation>
    <scope>NUCLEOTIDE SEQUENCE</scope>
    <source>
        <strain evidence="6">AVDCRST_MAG85</strain>
    </source>
</reference>
<evidence type="ECO:0000313" key="6">
    <source>
        <dbReference type="EMBL" id="CAA9496477.1"/>
    </source>
</evidence>
<evidence type="ECO:0000256" key="1">
    <source>
        <dbReference type="ARBA" id="ARBA00009670"/>
    </source>
</evidence>
<keyword evidence="6" id="KW-0830">Ubiquinone</keyword>
<evidence type="ECO:0000256" key="4">
    <source>
        <dbReference type="ARBA" id="ARBA00022840"/>
    </source>
</evidence>
<evidence type="ECO:0000259" key="5">
    <source>
        <dbReference type="Pfam" id="PF03109"/>
    </source>
</evidence>
<dbReference type="PANTHER" id="PTHR43851:SF3">
    <property type="entry name" value="COENZYME Q8"/>
    <property type="match status" value="1"/>
</dbReference>
<dbReference type="EMBL" id="CADCVT010000167">
    <property type="protein sequence ID" value="CAA9496477.1"/>
    <property type="molecule type" value="Genomic_DNA"/>
</dbReference>
<dbReference type="Pfam" id="PF03109">
    <property type="entry name" value="ABC1"/>
    <property type="match status" value="1"/>
</dbReference>
<evidence type="ECO:0000256" key="2">
    <source>
        <dbReference type="ARBA" id="ARBA00022679"/>
    </source>
</evidence>
<protein>
    <submittedName>
        <fullName evidence="6">Ubiquinone biosynthesis monooxygenase UbiB</fullName>
    </submittedName>
</protein>
<feature type="non-terminal residue" evidence="6">
    <location>
        <position position="274"/>
    </location>
</feature>
<accession>A0A6J4SEV2</accession>
<evidence type="ECO:0000256" key="3">
    <source>
        <dbReference type="ARBA" id="ARBA00022741"/>
    </source>
</evidence>
<dbReference type="InterPro" id="IPR051409">
    <property type="entry name" value="Atypical_kinase_ADCK"/>
</dbReference>
<dbReference type="InterPro" id="IPR034646">
    <property type="entry name" value="ADCK3_dom"/>
</dbReference>
<keyword evidence="6" id="KW-0503">Monooxygenase</keyword>
<proteinExistence type="inferred from homology"/>
<dbReference type="InterPro" id="IPR011009">
    <property type="entry name" value="Kinase-like_dom_sf"/>
</dbReference>
<keyword evidence="2" id="KW-0808">Transferase</keyword>
<dbReference type="SUPFAM" id="SSF56112">
    <property type="entry name" value="Protein kinase-like (PK-like)"/>
    <property type="match status" value="1"/>
</dbReference>
<comment type="similarity">
    <text evidence="1">Belongs to the protein kinase superfamily. ADCK protein kinase family.</text>
</comment>
<dbReference type="GO" id="GO:0004497">
    <property type="term" value="F:monooxygenase activity"/>
    <property type="evidence" value="ECO:0007669"/>
    <property type="project" value="UniProtKB-KW"/>
</dbReference>
<dbReference type="GO" id="GO:0016740">
    <property type="term" value="F:transferase activity"/>
    <property type="evidence" value="ECO:0007669"/>
    <property type="project" value="UniProtKB-KW"/>
</dbReference>
<dbReference type="CDD" id="cd13970">
    <property type="entry name" value="ABC1_ADCK3"/>
    <property type="match status" value="1"/>
</dbReference>
<keyword evidence="4" id="KW-0067">ATP-binding</keyword>
<dbReference type="GO" id="GO:0005524">
    <property type="term" value="F:ATP binding"/>
    <property type="evidence" value="ECO:0007669"/>
    <property type="project" value="UniProtKB-KW"/>
</dbReference>
<name>A0A6J4SEV2_9ACTN</name>
<dbReference type="PANTHER" id="PTHR43851">
    <property type="match status" value="1"/>
</dbReference>
<keyword evidence="3" id="KW-0547">Nucleotide-binding</keyword>
<keyword evidence="6" id="KW-0560">Oxidoreductase</keyword>
<sequence>MPKLPTSRIGRTARFGSMVAGAAWKRDDPVAMADAIVKQLGQMKGAAMKIGQVLSTVDFDLVPEGEREAFKEKLAELRDQAPQVSFDQMEKVLRAELGGPVSDVFAEFDSTPVAAASIGQVYRARTHKGADVAVKVQYPGVAEAVETDLRNMNMLFPLVKRLAPGLDVKALGGELRERISEELDYELEAQNQRRVARVFRDHPHVRVPGVDTGLSTRRVLVTEFVEGEAFGKVKQRSEEERDRFGEIVYRFFWGLIANERLVAGDPHPGNYLLC</sequence>
<feature type="domain" description="ABC1 atypical kinase-like" evidence="5">
    <location>
        <begin position="77"/>
        <end position="272"/>
    </location>
</feature>
<dbReference type="AlphaFoldDB" id="A0A6J4SEV2"/>